<dbReference type="RefSeq" id="WP_253776708.1">
    <property type="nucleotide sequence ID" value="NZ_JAMTCK010000015.1"/>
</dbReference>
<dbReference type="AlphaFoldDB" id="A0AAE3KHV7"/>
<dbReference type="EMBL" id="JAMTCK010000015">
    <property type="protein sequence ID" value="MCP2168651.1"/>
    <property type="molecule type" value="Genomic_DNA"/>
</dbReference>
<comment type="caution">
    <text evidence="2">The sequence shown here is derived from an EMBL/GenBank/DDBJ whole genome shotgun (WGS) entry which is preliminary data.</text>
</comment>
<feature type="compositionally biased region" description="Pro residues" evidence="1">
    <location>
        <begin position="35"/>
        <end position="48"/>
    </location>
</feature>
<accession>A0AAE3KHV7</accession>
<keyword evidence="3" id="KW-1185">Reference proteome</keyword>
<dbReference type="Proteomes" id="UP001206128">
    <property type="component" value="Unassembled WGS sequence"/>
</dbReference>
<feature type="region of interest" description="Disordered" evidence="1">
    <location>
        <begin position="28"/>
        <end position="59"/>
    </location>
</feature>
<evidence type="ECO:0000313" key="2">
    <source>
        <dbReference type="EMBL" id="MCP2168651.1"/>
    </source>
</evidence>
<organism evidence="2 3">
    <name type="scientific">Goodfellowiella coeruleoviolacea</name>
    <dbReference type="NCBI Taxonomy" id="334858"/>
    <lineage>
        <taxon>Bacteria</taxon>
        <taxon>Bacillati</taxon>
        <taxon>Actinomycetota</taxon>
        <taxon>Actinomycetes</taxon>
        <taxon>Pseudonocardiales</taxon>
        <taxon>Pseudonocardiaceae</taxon>
        <taxon>Goodfellowiella</taxon>
    </lineage>
</organism>
<proteinExistence type="predicted"/>
<sequence>MTENPTGPAAAELCAFCEVVPVAPICPHCGARNDAPPPRVAPWPPQTSPGPTGQQRPGH</sequence>
<reference evidence="2" key="1">
    <citation type="submission" date="2022-06" db="EMBL/GenBank/DDBJ databases">
        <title>Genomic Encyclopedia of Archaeal and Bacterial Type Strains, Phase II (KMG-II): from individual species to whole genera.</title>
        <authorList>
            <person name="Goeker M."/>
        </authorList>
    </citation>
    <scope>NUCLEOTIDE SEQUENCE</scope>
    <source>
        <strain evidence="2">DSM 43935</strain>
    </source>
</reference>
<gene>
    <name evidence="2" type="ORF">LX83_005529</name>
</gene>
<evidence type="ECO:0000256" key="1">
    <source>
        <dbReference type="SAM" id="MobiDB-lite"/>
    </source>
</evidence>
<evidence type="ECO:0000313" key="3">
    <source>
        <dbReference type="Proteomes" id="UP001206128"/>
    </source>
</evidence>
<feature type="compositionally biased region" description="Low complexity" evidence="1">
    <location>
        <begin position="49"/>
        <end position="59"/>
    </location>
</feature>
<name>A0AAE3KHV7_9PSEU</name>
<protein>
    <submittedName>
        <fullName evidence="2">Uncharacterized protein</fullName>
    </submittedName>
</protein>